<sequence length="67" mass="7621">MVNIKRQRQVSAVLVPIVMLVAVLVMAGCRGHQGWQFVSLVVALLLVDQVRPGRYLNHLVVHWLKHQ</sequence>
<proteinExistence type="predicted"/>
<dbReference type="PROSITE" id="PS51257">
    <property type="entry name" value="PROKAR_LIPOPROTEIN"/>
    <property type="match status" value="1"/>
</dbReference>
<feature type="transmembrane region" description="Helical" evidence="1">
    <location>
        <begin position="12"/>
        <end position="28"/>
    </location>
</feature>
<dbReference type="RefSeq" id="WP_137641326.1">
    <property type="nucleotide sequence ID" value="NZ_BJDK01000050.1"/>
</dbReference>
<organism evidence="2 3">
    <name type="scientific">Lactiplantibacillus dongliensis</name>
    <dbReference type="NCBI Taxonomy" id="2559919"/>
    <lineage>
        <taxon>Bacteria</taxon>
        <taxon>Bacillati</taxon>
        <taxon>Bacillota</taxon>
        <taxon>Bacilli</taxon>
        <taxon>Lactobacillales</taxon>
        <taxon>Lactobacillaceae</taxon>
        <taxon>Lactiplantibacillus</taxon>
    </lineage>
</organism>
<gene>
    <name evidence="2" type="ORF">ACFP3T_02980</name>
</gene>
<keyword evidence="1" id="KW-0812">Transmembrane</keyword>
<evidence type="ECO:0008006" key="4">
    <source>
        <dbReference type="Google" id="ProtNLM"/>
    </source>
</evidence>
<name>A0ABW1R4B7_9LACO</name>
<evidence type="ECO:0000256" key="1">
    <source>
        <dbReference type="SAM" id="Phobius"/>
    </source>
</evidence>
<dbReference type="Proteomes" id="UP001596253">
    <property type="component" value="Unassembled WGS sequence"/>
</dbReference>
<keyword evidence="1" id="KW-0472">Membrane</keyword>
<evidence type="ECO:0000313" key="2">
    <source>
        <dbReference type="EMBL" id="MFC6163636.1"/>
    </source>
</evidence>
<evidence type="ECO:0000313" key="3">
    <source>
        <dbReference type="Proteomes" id="UP001596253"/>
    </source>
</evidence>
<keyword evidence="1" id="KW-1133">Transmembrane helix</keyword>
<comment type="caution">
    <text evidence="2">The sequence shown here is derived from an EMBL/GenBank/DDBJ whole genome shotgun (WGS) entry which is preliminary data.</text>
</comment>
<accession>A0ABW1R4B7</accession>
<dbReference type="EMBL" id="JBHSSD010000010">
    <property type="protein sequence ID" value="MFC6163636.1"/>
    <property type="molecule type" value="Genomic_DNA"/>
</dbReference>
<protein>
    <recommendedName>
        <fullName evidence="4">Secreted peptide</fullName>
    </recommendedName>
</protein>
<keyword evidence="3" id="KW-1185">Reference proteome</keyword>
<reference evidence="3" key="1">
    <citation type="journal article" date="2019" name="Int. J. Syst. Evol. Microbiol.">
        <title>The Global Catalogue of Microorganisms (GCM) 10K type strain sequencing project: providing services to taxonomists for standard genome sequencing and annotation.</title>
        <authorList>
            <consortium name="The Broad Institute Genomics Platform"/>
            <consortium name="The Broad Institute Genome Sequencing Center for Infectious Disease"/>
            <person name="Wu L."/>
            <person name="Ma J."/>
        </authorList>
    </citation>
    <scope>NUCLEOTIDE SEQUENCE [LARGE SCALE GENOMIC DNA]</scope>
    <source>
        <strain evidence="3">CCM 8932</strain>
    </source>
</reference>